<organism evidence="1 2">
    <name type="scientific">Jiella endophytica</name>
    <dbReference type="NCBI Taxonomy" id="2558362"/>
    <lineage>
        <taxon>Bacteria</taxon>
        <taxon>Pseudomonadati</taxon>
        <taxon>Pseudomonadota</taxon>
        <taxon>Alphaproteobacteria</taxon>
        <taxon>Hyphomicrobiales</taxon>
        <taxon>Aurantimonadaceae</taxon>
        <taxon>Jiella</taxon>
    </lineage>
</organism>
<dbReference type="EMBL" id="SOZD01000014">
    <property type="protein sequence ID" value="TFF17773.1"/>
    <property type="molecule type" value="Genomic_DNA"/>
</dbReference>
<protein>
    <submittedName>
        <fullName evidence="1">Tyrosine protein phosphatase</fullName>
    </submittedName>
</protein>
<dbReference type="OrthoDB" id="9794527at2"/>
<sequence>MSYLVVSSLADMPKTVAEHGALDLVTLINAETAVERPATIEAPRHLFLGFNDIAAPMEGFTAPSADHLDQLIAFGEGWRRDTPLAIHCWAGISRSTAAAYILAIAINPDLDEALLAKELRRRSPSATPNPRLVALADEKLQRGGRMVAAIEAIGRGENAFAGTPFVLPLTL</sequence>
<dbReference type="AlphaFoldDB" id="A0A4Y8R9R3"/>
<evidence type="ECO:0000313" key="2">
    <source>
        <dbReference type="Proteomes" id="UP000298179"/>
    </source>
</evidence>
<gene>
    <name evidence="1" type="ORF">E3C22_23280</name>
</gene>
<dbReference type="SUPFAM" id="SSF52799">
    <property type="entry name" value="(Phosphotyrosine protein) phosphatases II"/>
    <property type="match status" value="1"/>
</dbReference>
<keyword evidence="2" id="KW-1185">Reference proteome</keyword>
<dbReference type="Gene3D" id="3.90.190.10">
    <property type="entry name" value="Protein tyrosine phosphatase superfamily"/>
    <property type="match status" value="1"/>
</dbReference>
<dbReference type="RefSeq" id="WP_134764284.1">
    <property type="nucleotide sequence ID" value="NZ_SOZD01000014.1"/>
</dbReference>
<dbReference type="PROSITE" id="PS00383">
    <property type="entry name" value="TYR_PHOSPHATASE_1"/>
    <property type="match status" value="1"/>
</dbReference>
<comment type="caution">
    <text evidence="1">The sequence shown here is derived from an EMBL/GenBank/DDBJ whole genome shotgun (WGS) entry which is preliminary data.</text>
</comment>
<dbReference type="Proteomes" id="UP000298179">
    <property type="component" value="Unassembled WGS sequence"/>
</dbReference>
<dbReference type="InterPro" id="IPR016130">
    <property type="entry name" value="Tyr_Pase_AS"/>
</dbReference>
<dbReference type="InterPro" id="IPR029021">
    <property type="entry name" value="Prot-tyrosine_phosphatase-like"/>
</dbReference>
<accession>A0A4Y8R9R3</accession>
<name>A0A4Y8R9R3_9HYPH</name>
<proteinExistence type="predicted"/>
<reference evidence="1 2" key="1">
    <citation type="submission" date="2019-03" db="EMBL/GenBank/DDBJ databases">
        <title>Jiella endophytica sp. nov., a novel endophytic bacterium isolated from root of Ficus microcarpa Linn. f.</title>
        <authorList>
            <person name="Tuo L."/>
        </authorList>
    </citation>
    <scope>NUCLEOTIDE SEQUENCE [LARGE SCALE GENOMIC DNA]</scope>
    <source>
        <strain evidence="1 2">CBS5Q-3</strain>
    </source>
</reference>
<evidence type="ECO:0000313" key="1">
    <source>
        <dbReference type="EMBL" id="TFF17773.1"/>
    </source>
</evidence>